<organism evidence="3 4">
    <name type="scientific">Varroa destructor</name>
    <name type="common">Honeybee mite</name>
    <dbReference type="NCBI Taxonomy" id="109461"/>
    <lineage>
        <taxon>Eukaryota</taxon>
        <taxon>Metazoa</taxon>
        <taxon>Ecdysozoa</taxon>
        <taxon>Arthropoda</taxon>
        <taxon>Chelicerata</taxon>
        <taxon>Arachnida</taxon>
        <taxon>Acari</taxon>
        <taxon>Parasitiformes</taxon>
        <taxon>Mesostigmata</taxon>
        <taxon>Gamasina</taxon>
        <taxon>Dermanyssoidea</taxon>
        <taxon>Varroidae</taxon>
        <taxon>Varroa</taxon>
    </lineage>
</organism>
<feature type="domain" description="S1 motif" evidence="2">
    <location>
        <begin position="781"/>
        <end position="850"/>
    </location>
</feature>
<evidence type="ECO:0000313" key="4">
    <source>
        <dbReference type="Proteomes" id="UP000594260"/>
    </source>
</evidence>
<dbReference type="PANTHER" id="PTHR23270:SF10">
    <property type="entry name" value="PROTEIN RRP5 HOMOLOG"/>
    <property type="match status" value="1"/>
</dbReference>
<dbReference type="PANTHER" id="PTHR23270">
    <property type="entry name" value="PROGRAMMED CELL DEATH PROTEIN 11 PRE-RRNA PROCESSING PROTEIN RRP5"/>
    <property type="match status" value="1"/>
</dbReference>
<evidence type="ECO:0000256" key="1">
    <source>
        <dbReference type="SAM" id="MobiDB-lite"/>
    </source>
</evidence>
<feature type="domain" description="S1 motif" evidence="2">
    <location>
        <begin position="586"/>
        <end position="654"/>
    </location>
</feature>
<dbReference type="RefSeq" id="XP_022667151.1">
    <property type="nucleotide sequence ID" value="XM_022811416.1"/>
</dbReference>
<dbReference type="GO" id="GO:0003723">
    <property type="term" value="F:RNA binding"/>
    <property type="evidence" value="ECO:0007669"/>
    <property type="project" value="TreeGrafter"/>
</dbReference>
<name>A0A7M7MCX9_VARDE</name>
<dbReference type="PROSITE" id="PS50126">
    <property type="entry name" value="S1"/>
    <property type="match status" value="3"/>
</dbReference>
<dbReference type="EnsemblMetazoa" id="XM_022811416">
    <property type="protein sequence ID" value="XP_022667151"/>
    <property type="gene ID" value="LOC111252865"/>
</dbReference>
<dbReference type="SUPFAM" id="SSF50249">
    <property type="entry name" value="Nucleic acid-binding proteins"/>
    <property type="match status" value="3"/>
</dbReference>
<keyword evidence="4" id="KW-1185">Reference proteome</keyword>
<dbReference type="Pfam" id="PF00575">
    <property type="entry name" value="S1"/>
    <property type="match status" value="1"/>
</dbReference>
<dbReference type="GO" id="GO:0006364">
    <property type="term" value="P:rRNA processing"/>
    <property type="evidence" value="ECO:0007669"/>
    <property type="project" value="InterPro"/>
</dbReference>
<evidence type="ECO:0000313" key="3">
    <source>
        <dbReference type="EnsemblMetazoa" id="XP_022667151"/>
    </source>
</evidence>
<dbReference type="InterPro" id="IPR012340">
    <property type="entry name" value="NA-bd_OB-fold"/>
</dbReference>
<dbReference type="InterPro" id="IPR045209">
    <property type="entry name" value="Rrp5"/>
</dbReference>
<feature type="domain" description="S1 motif" evidence="2">
    <location>
        <begin position="494"/>
        <end position="566"/>
    </location>
</feature>
<dbReference type="Gene3D" id="2.40.50.140">
    <property type="entry name" value="Nucleic acid-binding proteins"/>
    <property type="match status" value="3"/>
</dbReference>
<accession>A0A7M7MCX9</accession>
<feature type="compositionally biased region" description="Acidic residues" evidence="1">
    <location>
        <begin position="1140"/>
        <end position="1152"/>
    </location>
</feature>
<reference evidence="3" key="1">
    <citation type="submission" date="2021-01" db="UniProtKB">
        <authorList>
            <consortium name="EnsemblMetazoa"/>
        </authorList>
    </citation>
    <scope>IDENTIFICATION</scope>
</reference>
<sequence length="1182" mass="129702">MLPYFRVRKRFPNTTPEKLSGFYQQDTMSGAAGEEQYFPRGHTVLAVSDKKDSKAKRALKKAEKRRQSEDFFRIINASKKAKRAKKSSAKLDEHETRAADDDPMQDIVIEPLTQKTVQTGMVILGAVHHIYGSMLRVALPGTVAHLPLANVSASYSSLAERWACIPQKKNQRRTLADPSLPEKLLTLDELFKIGQVLKFAVQMTSSDSPPIVSTIPEDVNGGLSQEKLREGMVLQVAVSSVEDHGYALETGISGLTGAFLAAKQAPRVLHIGELLLVRVEKKGLAGRLKFEPYTFGQVIETGEEWNLNTIMPGMVTDATIVQSDASGLGLWLLNNELIGAVEPRQIPRDASLSGQLTLQSHVSAVVLYKHPILNTLYCSLRVPPISELNPFDDFHGVRLGQIIEKAIVVDVQSTFVKLEVPLKKKHQTSLIAIATKENVFDDDGKEPQDVFSPGQVTSCRVIGLSLLERELYVSLRESVVDSGCYYTEDELIIGKTLPAKVKYSNDTGIVFDICPGVTAFCDFVEASFVVNKNNVAELFPPGKPVQIRIRYINGKHYPKRYFVTCNRQLVKSKHELVCSYETCHVGKISDGVVLMVKPRGLLVGFYNKVRGWVPEEYLPHSYARADEIFKVGQVVTAKIVNINPDAERMTLSLQVNVGDDNNINCAASGSGKNVGANKQSQSDKKEEVEFLTDIEATVIKKDRHCLELDADELGPCLLSREHLSDFSDISRALFTAISPGNKLNKLTCIGSVGGKKQLSIKPFIRSMVISGQLHNGPLKPGAVLPAMIRSAGSWGAVLSLPNSHSAKVMLRDLADSYIPKDHTCLAEGATLICKVMSVGAAEDTIGVSCKRSEINYALDASYKESLATSLRTLLSYGGEDSIGQVIKVTPKKVSYNIICDYKGQRAIACRALTTDGQGVRVEPTNAIVLGYRFQDGRRDYIVTIDRDVVYKYLQVTRRFKKGKSSQGKGTIHCKAEVLVLAVLRDYAAAFTKDGRLLMLTLGNHPNDVRRGHWTIDREDQRLPRVVEAYLYDTLAPVNDSILVGNFCRVEGVATVDMHVIQRLGEEVELIDDFASGDSSNENEFGHTLDMTGRSLTMIRGAGIGQGGGDQIAEVAGGSRRGNQTTTDSNDNSSSNLSTSDYDEEGDLDEDGISNDSESSVTKFDSEESGTSDSEFQSDDSDD</sequence>
<dbReference type="InterPro" id="IPR003029">
    <property type="entry name" value="S1_domain"/>
</dbReference>
<evidence type="ECO:0000259" key="2">
    <source>
        <dbReference type="PROSITE" id="PS50126"/>
    </source>
</evidence>
<dbReference type="InParanoid" id="A0A7M7MCX9"/>
<dbReference type="GeneID" id="111252865"/>
<dbReference type="FunFam" id="2.40.50.140:FF:000103">
    <property type="entry name" value="protein RRP5 homolog"/>
    <property type="match status" value="1"/>
</dbReference>
<proteinExistence type="predicted"/>
<feature type="compositionally biased region" description="Polar residues" evidence="1">
    <location>
        <begin position="1153"/>
        <end position="1162"/>
    </location>
</feature>
<dbReference type="KEGG" id="vde:111252865"/>
<protein>
    <recommendedName>
        <fullName evidence="2">S1 motif domain-containing protein</fullName>
    </recommendedName>
</protein>
<dbReference type="OrthoDB" id="412781at2759"/>
<feature type="compositionally biased region" description="Low complexity" evidence="1">
    <location>
        <begin position="1122"/>
        <end position="1139"/>
    </location>
</feature>
<feature type="region of interest" description="Disordered" evidence="1">
    <location>
        <begin position="1099"/>
        <end position="1182"/>
    </location>
</feature>
<dbReference type="SMART" id="SM00316">
    <property type="entry name" value="S1"/>
    <property type="match status" value="6"/>
</dbReference>
<dbReference type="AlphaFoldDB" id="A0A7M7MCX9"/>
<dbReference type="Proteomes" id="UP000594260">
    <property type="component" value="Unplaced"/>
</dbReference>
<dbReference type="GO" id="GO:0032040">
    <property type="term" value="C:small-subunit processome"/>
    <property type="evidence" value="ECO:0007669"/>
    <property type="project" value="TreeGrafter"/>
</dbReference>